<dbReference type="KEGG" id="dli:dnl_42160"/>
<accession>A0A975BAQ4</accession>
<gene>
    <name evidence="1" type="ORF">dnl_42160</name>
</gene>
<name>A0A975BAQ4_9BACT</name>
<evidence type="ECO:0000313" key="2">
    <source>
        <dbReference type="Proteomes" id="UP000663720"/>
    </source>
</evidence>
<organism evidence="1 2">
    <name type="scientific">Desulfonema limicola</name>
    <dbReference type="NCBI Taxonomy" id="45656"/>
    <lineage>
        <taxon>Bacteria</taxon>
        <taxon>Pseudomonadati</taxon>
        <taxon>Thermodesulfobacteriota</taxon>
        <taxon>Desulfobacteria</taxon>
        <taxon>Desulfobacterales</taxon>
        <taxon>Desulfococcaceae</taxon>
        <taxon>Desulfonema</taxon>
    </lineage>
</organism>
<evidence type="ECO:0000313" key="1">
    <source>
        <dbReference type="EMBL" id="QTA81862.1"/>
    </source>
</evidence>
<sequence>MKGKVMKRIIIVLFLFIFSMNSYADIIYFKNGKVANVQQAWEEGDYIKCIRFGGVVSYKKELIQSISSGVTDEMRSAQDEINKAIEQKKLEEERKNIYPENYKQEISSYLKTALYDYDSMKNLNIEEPKLSTMAAGNKLWTVNIYYNAKNRYGAYTGLKKHRIYFMYGKLSHTSD</sequence>
<dbReference type="Proteomes" id="UP000663720">
    <property type="component" value="Chromosome"/>
</dbReference>
<dbReference type="EMBL" id="CP061799">
    <property type="protein sequence ID" value="QTA81862.1"/>
    <property type="molecule type" value="Genomic_DNA"/>
</dbReference>
<dbReference type="AlphaFoldDB" id="A0A975BAQ4"/>
<protein>
    <submittedName>
        <fullName evidence="1">Uncharacterized protein</fullName>
    </submittedName>
</protein>
<proteinExistence type="predicted"/>
<keyword evidence="2" id="KW-1185">Reference proteome</keyword>
<reference evidence="1" key="1">
    <citation type="journal article" date="2021" name="Microb. Physiol.">
        <title>Proteogenomic Insights into the Physiology of Marine, Sulfate-Reducing, Filamentous Desulfonema limicola and Desulfonema magnum.</title>
        <authorList>
            <person name="Schnaars V."/>
            <person name="Wohlbrand L."/>
            <person name="Scheve S."/>
            <person name="Hinrichs C."/>
            <person name="Reinhardt R."/>
            <person name="Rabus R."/>
        </authorList>
    </citation>
    <scope>NUCLEOTIDE SEQUENCE</scope>
    <source>
        <strain evidence="1">5ac10</strain>
    </source>
</reference>